<dbReference type="Gene3D" id="3.80.10.10">
    <property type="entry name" value="Ribonuclease Inhibitor"/>
    <property type="match status" value="1"/>
</dbReference>
<dbReference type="Pfam" id="PF13306">
    <property type="entry name" value="LRR_5"/>
    <property type="match status" value="1"/>
</dbReference>
<evidence type="ECO:0000313" key="1">
    <source>
        <dbReference type="EMBL" id="KAK8878539.1"/>
    </source>
</evidence>
<dbReference type="InterPro" id="IPR032675">
    <property type="entry name" value="LRR_dom_sf"/>
</dbReference>
<comment type="caution">
    <text evidence="1">The sequence shown here is derived from an EMBL/GenBank/DDBJ whole genome shotgun (WGS) entry which is preliminary data.</text>
</comment>
<dbReference type="InterPro" id="IPR026906">
    <property type="entry name" value="LRR_5"/>
</dbReference>
<gene>
    <name evidence="1" type="ORF">M9Y10_005319</name>
</gene>
<protein>
    <recommendedName>
        <fullName evidence="3">Surface antigen BspA-like</fullName>
    </recommendedName>
</protein>
<dbReference type="InterPro" id="IPR036770">
    <property type="entry name" value="Ankyrin_rpt-contain_sf"/>
</dbReference>
<evidence type="ECO:0008006" key="3">
    <source>
        <dbReference type="Google" id="ProtNLM"/>
    </source>
</evidence>
<name>A0ABR2JKU5_9EUKA</name>
<evidence type="ECO:0000313" key="2">
    <source>
        <dbReference type="Proteomes" id="UP001470230"/>
    </source>
</evidence>
<dbReference type="EMBL" id="JAPFFF010000011">
    <property type="protein sequence ID" value="KAK8878539.1"/>
    <property type="molecule type" value="Genomic_DNA"/>
</dbReference>
<dbReference type="SUPFAM" id="SSF52058">
    <property type="entry name" value="L domain-like"/>
    <property type="match status" value="1"/>
</dbReference>
<proteinExistence type="predicted"/>
<dbReference type="PANTHER" id="PTHR45661:SF3">
    <property type="entry name" value="IG-LIKE DOMAIN-CONTAINING PROTEIN"/>
    <property type="match status" value="1"/>
</dbReference>
<sequence>MSGYHHRSFNFQNKIEMILLYLENDIREYYSNKEIFHLFVNNKNILIFLIAHKLLVVDEYIFDYYREQINQNDDIFFFIPEMATFFENDKKLMKKKNNLLKSNPNIFDLYEEKRQIGENDSHICQLIRDDLIDEFIIYVNQCNIPLESYIKHSFYETHAFLLKKRVTLIEYAAFFGSIQIYQFLRLNNVSLNPTLWFYAIHSNNAELFHLLGENEVDVPGFSYIECFIESIKCHHNDIAEYILNNLIDQDDLNGKINKEYFSSISTFYNYYFMELPSDIPSLISAPDSKNKISMLDLCFPLSTFSIPSSVTTIGPNAFRYCSSLKNIIIPSSVSSIGDGAFYGCSSLKQISIPNNVTSLGNSIFNGCTSLEEISIPETVTSIGDKAFMNCSSLIRISIPPTVSTIGDQAFMGCFSLTEFDVPPLVTWLSKELFKNCISLNHVSIRSRVKKIMKHVFFGCISLKEISSQYQIIIASFNYPKIGLTQDIIFKIE</sequence>
<reference evidence="1 2" key="1">
    <citation type="submission" date="2024-04" db="EMBL/GenBank/DDBJ databases">
        <title>Tritrichomonas musculus Genome.</title>
        <authorList>
            <person name="Alves-Ferreira E."/>
            <person name="Grigg M."/>
            <person name="Lorenzi H."/>
            <person name="Galac M."/>
        </authorList>
    </citation>
    <scope>NUCLEOTIDE SEQUENCE [LARGE SCALE GENOMIC DNA]</scope>
    <source>
        <strain evidence="1 2">EAF2021</strain>
    </source>
</reference>
<dbReference type="InterPro" id="IPR053139">
    <property type="entry name" value="Surface_bspA-like"/>
</dbReference>
<keyword evidence="2" id="KW-1185">Reference proteome</keyword>
<dbReference type="PANTHER" id="PTHR45661">
    <property type="entry name" value="SURFACE ANTIGEN"/>
    <property type="match status" value="1"/>
</dbReference>
<dbReference type="SUPFAM" id="SSF48403">
    <property type="entry name" value="Ankyrin repeat"/>
    <property type="match status" value="1"/>
</dbReference>
<organism evidence="1 2">
    <name type="scientific">Tritrichomonas musculus</name>
    <dbReference type="NCBI Taxonomy" id="1915356"/>
    <lineage>
        <taxon>Eukaryota</taxon>
        <taxon>Metamonada</taxon>
        <taxon>Parabasalia</taxon>
        <taxon>Tritrichomonadida</taxon>
        <taxon>Tritrichomonadidae</taxon>
        <taxon>Tritrichomonas</taxon>
    </lineage>
</organism>
<dbReference type="Proteomes" id="UP001470230">
    <property type="component" value="Unassembled WGS sequence"/>
</dbReference>
<accession>A0ABR2JKU5</accession>